<evidence type="ECO:0000313" key="4">
    <source>
        <dbReference type="EMBL" id="NYJ05612.1"/>
    </source>
</evidence>
<dbReference type="Pfam" id="PF06386">
    <property type="entry name" value="GvpL_GvpF"/>
    <property type="match status" value="1"/>
</dbReference>
<sequence length="249" mass="26203">MVLLVHGLLREHDRAVLERVGGSVHPRAVAAAGLAAAVSEAPESGLTADDAVAHLDLLVALAADVPVLPLPLGTTAPDDDAVREEVLAPAADRLEQQLAAVAEFVELRLDLAFDTDAVVAGIARGNPEIEHMAARSRAPGAGLPERMALGEAVAELVADEEAVRTAEWTAELASIAERSAVLAADEQTRRTAYLVRRDRLADADAAVARLRTAAEGVADVEYVGPLPVYSFLDDLPAGEQPAPRSRWGW</sequence>
<proteinExistence type="inferred from homology"/>
<comment type="subcellular location">
    <subcellularLocation>
        <location evidence="2">Gas vesicle</location>
    </subcellularLocation>
</comment>
<keyword evidence="5" id="KW-1185">Reference proteome</keyword>
<accession>A0A853CGC4</accession>
<name>A0A853CGC4_9ACTN</name>
<dbReference type="PANTHER" id="PTHR36852:SF1">
    <property type="entry name" value="PROTEIN GVPL 2"/>
    <property type="match status" value="1"/>
</dbReference>
<comment type="similarity">
    <text evidence="3">Belongs to the gas vesicle GvpF/GvpL family.</text>
</comment>
<gene>
    <name evidence="4" type="ORF">GGQ55_001890</name>
</gene>
<organism evidence="4 5">
    <name type="scientific">Petropleomorpha daqingensis</name>
    <dbReference type="NCBI Taxonomy" id="2026353"/>
    <lineage>
        <taxon>Bacteria</taxon>
        <taxon>Bacillati</taxon>
        <taxon>Actinomycetota</taxon>
        <taxon>Actinomycetes</taxon>
        <taxon>Geodermatophilales</taxon>
        <taxon>Geodermatophilaceae</taxon>
        <taxon>Petropleomorpha</taxon>
    </lineage>
</organism>
<dbReference type="PANTHER" id="PTHR36852">
    <property type="entry name" value="PROTEIN GVPL 2"/>
    <property type="match status" value="1"/>
</dbReference>
<evidence type="ECO:0000256" key="1">
    <source>
        <dbReference type="ARBA" id="ARBA00022987"/>
    </source>
</evidence>
<dbReference type="GO" id="GO:0031411">
    <property type="term" value="C:gas vesicle"/>
    <property type="evidence" value="ECO:0007669"/>
    <property type="project" value="UniProtKB-SubCell"/>
</dbReference>
<reference evidence="4 5" key="1">
    <citation type="submission" date="2020-07" db="EMBL/GenBank/DDBJ databases">
        <title>Sequencing the genomes of 1000 actinobacteria strains.</title>
        <authorList>
            <person name="Klenk H.-P."/>
        </authorList>
    </citation>
    <scope>NUCLEOTIDE SEQUENCE [LARGE SCALE GENOMIC DNA]</scope>
    <source>
        <strain evidence="4 5">DSM 104001</strain>
    </source>
</reference>
<dbReference type="EMBL" id="JACBZT010000001">
    <property type="protein sequence ID" value="NYJ05612.1"/>
    <property type="molecule type" value="Genomic_DNA"/>
</dbReference>
<keyword evidence="1" id="KW-0304">Gas vesicle</keyword>
<protein>
    <recommendedName>
        <fullName evidence="6">Gas vesicle synthesis protein GvpL/GvpF</fullName>
    </recommendedName>
</protein>
<dbReference type="RefSeq" id="WP_179716241.1">
    <property type="nucleotide sequence ID" value="NZ_JACBZT010000001.1"/>
</dbReference>
<dbReference type="Proteomes" id="UP000541969">
    <property type="component" value="Unassembled WGS sequence"/>
</dbReference>
<dbReference type="InterPro" id="IPR009430">
    <property type="entry name" value="GvpL/GvpF"/>
</dbReference>
<dbReference type="AlphaFoldDB" id="A0A853CGC4"/>
<dbReference type="GO" id="GO:0031412">
    <property type="term" value="P:gas vesicle organization"/>
    <property type="evidence" value="ECO:0007669"/>
    <property type="project" value="InterPro"/>
</dbReference>
<evidence type="ECO:0000256" key="3">
    <source>
        <dbReference type="ARBA" id="ARBA00035643"/>
    </source>
</evidence>
<evidence type="ECO:0000313" key="5">
    <source>
        <dbReference type="Proteomes" id="UP000541969"/>
    </source>
</evidence>
<comment type="caution">
    <text evidence="4">The sequence shown here is derived from an EMBL/GenBank/DDBJ whole genome shotgun (WGS) entry which is preliminary data.</text>
</comment>
<evidence type="ECO:0008006" key="6">
    <source>
        <dbReference type="Google" id="ProtNLM"/>
    </source>
</evidence>
<evidence type="ECO:0000256" key="2">
    <source>
        <dbReference type="ARBA" id="ARBA00035108"/>
    </source>
</evidence>